<dbReference type="SUPFAM" id="SSF52200">
    <property type="entry name" value="Toll/Interleukin receptor TIR domain"/>
    <property type="match status" value="1"/>
</dbReference>
<dbReference type="InterPro" id="IPR011990">
    <property type="entry name" value="TPR-like_helical_dom_sf"/>
</dbReference>
<keyword evidence="1" id="KW-0812">Transmembrane</keyword>
<keyword evidence="1" id="KW-0472">Membrane</keyword>
<feature type="domain" description="TIR" evidence="2">
    <location>
        <begin position="11"/>
        <end position="120"/>
    </location>
</feature>
<sequence>MTGGEPRYGAFLSYSHKDAGAARWLHRRLESYRIPRRLVGTGTDCPALSQRLGPIFRDREELAAGHDLSEGVRAALARSDALVVLCSPDAAASVWVGREIAVFRDLNPGKPVLAAIVRGDPADCFPEMLREGADGAALEPLAADLRPEGDGRRLGLLKLVAGLAGIGLDALVQRDAQRRIRRVMAVTLAAAVAVVAMAVLTIFALSARAEADRQRKEAEGLVEFMLTDLRDRLKGVGRLDVLTAVNRRALGYYRQQDLAVLRADSLERRARILHAMGEDDERRGDFDRALAQFDEASRTTAALLAIAPDDPQRIFAQAQSEFWIASVDYERGNLVRAKKGFDRYRVLAERLIAIDRRNPDWLKEAGYAEGNLCSIALKQPQDVRAALRACAAALAWMEAAARRIGDPSTMTKDLANRHAWMADAYRAAGDWPNAVRHRDSELALLERQLARDPANVKFRAARLWSLRGRAKIDLDTGQGDAARVRLIAVLGQLDALIRLDPANIEWRHVRTQILNEIDESRAKTPKE</sequence>
<protein>
    <submittedName>
        <fullName evidence="3">Signal transduction response regulator</fullName>
    </submittedName>
</protein>
<reference evidence="3" key="1">
    <citation type="submission" date="2015-10" db="EMBL/GenBank/DDBJ databases">
        <authorList>
            <person name="Gilbert D.G."/>
        </authorList>
    </citation>
    <scope>NUCLEOTIDE SEQUENCE</scope>
</reference>
<name>A0A160TN34_9ZZZZ</name>
<evidence type="ECO:0000259" key="2">
    <source>
        <dbReference type="Pfam" id="PF13676"/>
    </source>
</evidence>
<dbReference type="AlphaFoldDB" id="A0A160TN34"/>
<dbReference type="InterPro" id="IPR000157">
    <property type="entry name" value="TIR_dom"/>
</dbReference>
<feature type="transmembrane region" description="Helical" evidence="1">
    <location>
        <begin position="184"/>
        <end position="205"/>
    </location>
</feature>
<evidence type="ECO:0000256" key="1">
    <source>
        <dbReference type="SAM" id="Phobius"/>
    </source>
</evidence>
<evidence type="ECO:0000313" key="3">
    <source>
        <dbReference type="EMBL" id="CUS46243.1"/>
    </source>
</evidence>
<dbReference type="InterPro" id="IPR035897">
    <property type="entry name" value="Toll_tir_struct_dom_sf"/>
</dbReference>
<dbReference type="Gene3D" id="1.25.40.10">
    <property type="entry name" value="Tetratricopeptide repeat domain"/>
    <property type="match status" value="1"/>
</dbReference>
<accession>A0A160TN34</accession>
<proteinExistence type="predicted"/>
<dbReference type="EMBL" id="CZQE01000351">
    <property type="protein sequence ID" value="CUS46243.1"/>
    <property type="molecule type" value="Genomic_DNA"/>
</dbReference>
<dbReference type="Gene3D" id="3.40.50.10140">
    <property type="entry name" value="Toll/interleukin-1 receptor homology (TIR) domain"/>
    <property type="match status" value="1"/>
</dbReference>
<dbReference type="GO" id="GO:0007165">
    <property type="term" value="P:signal transduction"/>
    <property type="evidence" value="ECO:0007669"/>
    <property type="project" value="InterPro"/>
</dbReference>
<dbReference type="Pfam" id="PF13676">
    <property type="entry name" value="TIR_2"/>
    <property type="match status" value="1"/>
</dbReference>
<organism evidence="3">
    <name type="scientific">hydrothermal vent metagenome</name>
    <dbReference type="NCBI Taxonomy" id="652676"/>
    <lineage>
        <taxon>unclassified sequences</taxon>
        <taxon>metagenomes</taxon>
        <taxon>ecological metagenomes</taxon>
    </lineage>
</organism>
<gene>
    <name evidence="3" type="ORF">MGWOODY_Smn3222</name>
</gene>
<keyword evidence="1" id="KW-1133">Transmembrane helix</keyword>